<organism evidence="2 3">
    <name type="scientific">Ambrosia artemisiifolia</name>
    <name type="common">Common ragweed</name>
    <dbReference type="NCBI Taxonomy" id="4212"/>
    <lineage>
        <taxon>Eukaryota</taxon>
        <taxon>Viridiplantae</taxon>
        <taxon>Streptophyta</taxon>
        <taxon>Embryophyta</taxon>
        <taxon>Tracheophyta</taxon>
        <taxon>Spermatophyta</taxon>
        <taxon>Magnoliopsida</taxon>
        <taxon>eudicotyledons</taxon>
        <taxon>Gunneridae</taxon>
        <taxon>Pentapetalae</taxon>
        <taxon>asterids</taxon>
        <taxon>campanulids</taxon>
        <taxon>Asterales</taxon>
        <taxon>Asteraceae</taxon>
        <taxon>Asteroideae</taxon>
        <taxon>Heliantheae alliance</taxon>
        <taxon>Heliantheae</taxon>
        <taxon>Ambrosia</taxon>
    </lineage>
</organism>
<feature type="non-terminal residue" evidence="2">
    <location>
        <position position="86"/>
    </location>
</feature>
<accession>A0AAD5D9I9</accession>
<proteinExistence type="predicted"/>
<comment type="caution">
    <text evidence="2">The sequence shown here is derived from an EMBL/GenBank/DDBJ whole genome shotgun (WGS) entry which is preliminary data.</text>
</comment>
<reference evidence="2" key="1">
    <citation type="submission" date="2022-06" db="EMBL/GenBank/DDBJ databases">
        <title>Uncovering the hologenomic basis of an extraordinary plant invasion.</title>
        <authorList>
            <person name="Bieker V.C."/>
            <person name="Martin M.D."/>
            <person name="Gilbert T."/>
            <person name="Hodgins K."/>
            <person name="Battlay P."/>
            <person name="Petersen B."/>
            <person name="Wilson J."/>
        </authorList>
    </citation>
    <scope>NUCLEOTIDE SEQUENCE</scope>
    <source>
        <strain evidence="2">AA19_3_7</strain>
        <tissue evidence="2">Leaf</tissue>
    </source>
</reference>
<dbReference type="Pfam" id="PF09713">
    <property type="entry name" value="A_thal_3526"/>
    <property type="match status" value="1"/>
</dbReference>
<keyword evidence="3" id="KW-1185">Reference proteome</keyword>
<evidence type="ECO:0000313" key="3">
    <source>
        <dbReference type="Proteomes" id="UP001206925"/>
    </source>
</evidence>
<dbReference type="Proteomes" id="UP001206925">
    <property type="component" value="Unassembled WGS sequence"/>
</dbReference>
<dbReference type="EMBL" id="JAMZMK010000410">
    <property type="protein sequence ID" value="KAI7756408.1"/>
    <property type="molecule type" value="Genomic_DNA"/>
</dbReference>
<name>A0AAD5D9I9_AMBAR</name>
<evidence type="ECO:0000313" key="2">
    <source>
        <dbReference type="EMBL" id="KAI7756408.1"/>
    </source>
</evidence>
<gene>
    <name evidence="2" type="ORF">M8C21_011648</name>
</gene>
<feature type="region of interest" description="Disordered" evidence="1">
    <location>
        <begin position="60"/>
        <end position="86"/>
    </location>
</feature>
<protein>
    <submittedName>
        <fullName evidence="2">Uncharacterized protein</fullName>
    </submittedName>
</protein>
<evidence type="ECO:0000256" key="1">
    <source>
        <dbReference type="SAM" id="MobiDB-lite"/>
    </source>
</evidence>
<feature type="compositionally biased region" description="Polar residues" evidence="1">
    <location>
        <begin position="60"/>
        <end position="76"/>
    </location>
</feature>
<dbReference type="AlphaFoldDB" id="A0AAD5D9I9"/>
<dbReference type="NCBIfam" id="TIGR01589">
    <property type="entry name" value="A_thal_3526"/>
    <property type="match status" value="1"/>
</dbReference>
<feature type="non-terminal residue" evidence="2">
    <location>
        <position position="1"/>
    </location>
</feature>
<dbReference type="InterPro" id="IPR006476">
    <property type="entry name" value="CHP01589_pln"/>
</dbReference>
<sequence>VKDLIKQHGMLLFISQKEVIDILYQTEKIEPSFTMAVWEEFEKEDPVFFSNYFPKDLADQHSSSVPPASDNQQSGYLSEIENHVYG</sequence>